<dbReference type="SUPFAM" id="SSF51126">
    <property type="entry name" value="Pectin lyase-like"/>
    <property type="match status" value="1"/>
</dbReference>
<dbReference type="CDD" id="cd00502">
    <property type="entry name" value="DHQase_I"/>
    <property type="match status" value="1"/>
</dbReference>
<dbReference type="SMART" id="SM00710">
    <property type="entry name" value="PbH1"/>
    <property type="match status" value="5"/>
</dbReference>
<dbReference type="Pfam" id="PF01487">
    <property type="entry name" value="DHquinase_I"/>
    <property type="match status" value="1"/>
</dbReference>
<evidence type="ECO:0000313" key="7">
    <source>
        <dbReference type="EMBL" id="SEI73235.1"/>
    </source>
</evidence>
<dbReference type="InterPro" id="IPR012334">
    <property type="entry name" value="Pectin_lyas_fold"/>
</dbReference>
<keyword evidence="2 4" id="KW-0456">Lyase</keyword>
<dbReference type="EMBL" id="FNYO01000092">
    <property type="protein sequence ID" value="SEJ40327.1"/>
    <property type="molecule type" value="Genomic_DNA"/>
</dbReference>
<dbReference type="NCBIfam" id="TIGR01093">
    <property type="entry name" value="aroD"/>
    <property type="match status" value="1"/>
</dbReference>
<name>A0A1H6YN14_9GAMM</name>
<dbReference type="Gene3D" id="3.20.20.70">
    <property type="entry name" value="Aldolase class I"/>
    <property type="match status" value="1"/>
</dbReference>
<evidence type="ECO:0000256" key="3">
    <source>
        <dbReference type="ARBA" id="ARBA00023270"/>
    </source>
</evidence>
<dbReference type="GO" id="GO:0008652">
    <property type="term" value="P:amino acid biosynthetic process"/>
    <property type="evidence" value="ECO:0007669"/>
    <property type="project" value="UniProtKB-KW"/>
</dbReference>
<dbReference type="GO" id="GO:0009423">
    <property type="term" value="P:chorismate biosynthetic process"/>
    <property type="evidence" value="ECO:0007669"/>
    <property type="project" value="UniProtKB-UniRule"/>
</dbReference>
<evidence type="ECO:0000256" key="5">
    <source>
        <dbReference type="SAM" id="SignalP"/>
    </source>
</evidence>
<reference evidence="9 10" key="1">
    <citation type="submission" date="2016-10" db="EMBL/GenBank/DDBJ databases">
        <authorList>
            <person name="de Groot N.N."/>
        </authorList>
    </citation>
    <scope>NUCLEOTIDE SEQUENCE [LARGE SCALE GENOMIC DNA]</scope>
    <source>
        <strain evidence="8 9">DSM 1041</strain>
        <strain evidence="7 10">DSM 373</strain>
    </source>
</reference>
<feature type="signal peptide" evidence="5">
    <location>
        <begin position="1"/>
        <end position="21"/>
    </location>
</feature>
<dbReference type="Pfam" id="PF05048">
    <property type="entry name" value="NosD"/>
    <property type="match status" value="2"/>
</dbReference>
<dbReference type="Proteomes" id="UP000199005">
    <property type="component" value="Unassembled WGS sequence"/>
</dbReference>
<feature type="binding site" evidence="4">
    <location>
        <begin position="568"/>
        <end position="570"/>
    </location>
    <ligand>
        <name>3-dehydroquinate</name>
        <dbReference type="ChEBI" id="CHEBI:32364"/>
    </ligand>
</feature>
<evidence type="ECO:0000256" key="2">
    <source>
        <dbReference type="ARBA" id="ARBA00023239"/>
    </source>
</evidence>
<dbReference type="PANTHER" id="PTHR43699:SF1">
    <property type="entry name" value="3-DEHYDROQUINATE DEHYDRATASE"/>
    <property type="match status" value="1"/>
</dbReference>
<feature type="domain" description="Periplasmic copper-binding protein NosD beta helix" evidence="6">
    <location>
        <begin position="241"/>
        <end position="335"/>
    </location>
</feature>
<gene>
    <name evidence="4" type="primary">aroD</name>
    <name evidence="7" type="ORF">SAMN04244572_01479</name>
    <name evidence="8" type="ORF">SAMN04244579_04227</name>
</gene>
<comment type="caution">
    <text evidence="4">Lacks conserved residue(s) required for the propagation of feature annotation.</text>
</comment>
<keyword evidence="3 4" id="KW-0704">Schiff base</keyword>
<comment type="function">
    <text evidence="4">Involved in the third step of the chorismate pathway, which leads to the biosynthesis of aromatic amino acids. Catalyzes the cis-dehydration of 3-dehydroquinate (DHQ) and introduces the first double bond of the aromatic ring to yield 3-dehydroshikimate.</text>
</comment>
<feature type="active site" description="Schiff-base intermediate with substrate" evidence="4">
    <location>
        <position position="692"/>
    </location>
</feature>
<dbReference type="InterPro" id="IPR007742">
    <property type="entry name" value="NosD_dom"/>
</dbReference>
<dbReference type="SUPFAM" id="SSF51569">
    <property type="entry name" value="Aldolase"/>
    <property type="match status" value="1"/>
</dbReference>
<keyword evidence="4" id="KW-0028">Amino-acid biosynthesis</keyword>
<feature type="domain" description="Periplasmic copper-binding protein NosD beta helix" evidence="6">
    <location>
        <begin position="116"/>
        <end position="232"/>
    </location>
</feature>
<evidence type="ECO:0000313" key="9">
    <source>
        <dbReference type="Proteomes" id="UP000199005"/>
    </source>
</evidence>
<dbReference type="InterPro" id="IPR001381">
    <property type="entry name" value="DHquinase_I"/>
</dbReference>
<feature type="binding site" evidence="4">
    <location>
        <position position="754"/>
    </location>
    <ligand>
        <name>3-dehydroquinate</name>
        <dbReference type="ChEBI" id="CHEBI:32364"/>
    </ligand>
</feature>
<comment type="subunit">
    <text evidence="4">Homodimer.</text>
</comment>
<dbReference type="EC" id="4.2.1.10" evidence="4"/>
<dbReference type="Gene3D" id="2.160.20.10">
    <property type="entry name" value="Single-stranded right-handed beta-helix, Pectin lyase-like"/>
    <property type="match status" value="1"/>
</dbReference>
<dbReference type="GO" id="GO:0016853">
    <property type="term" value="F:isomerase activity"/>
    <property type="evidence" value="ECO:0007669"/>
    <property type="project" value="UniProtKB-KW"/>
</dbReference>
<proteinExistence type="inferred from homology"/>
<evidence type="ECO:0000313" key="10">
    <source>
        <dbReference type="Proteomes" id="UP000199250"/>
    </source>
</evidence>
<dbReference type="GO" id="GO:0009073">
    <property type="term" value="P:aromatic amino acid family biosynthetic process"/>
    <property type="evidence" value="ECO:0007669"/>
    <property type="project" value="UniProtKB-KW"/>
</dbReference>
<dbReference type="RefSeq" id="WP_244542122.1">
    <property type="nucleotide sequence ID" value="NZ_FNYO01000092.1"/>
</dbReference>
<dbReference type="GO" id="GO:0042121">
    <property type="term" value="P:alginic acid biosynthetic process"/>
    <property type="evidence" value="ECO:0007669"/>
    <property type="project" value="UniProtKB-UniPathway"/>
</dbReference>
<evidence type="ECO:0000313" key="8">
    <source>
        <dbReference type="EMBL" id="SEJ40327.1"/>
    </source>
</evidence>
<keyword evidence="5" id="KW-0732">Signal</keyword>
<organism evidence="8 9">
    <name type="scientific">Azotobacter beijerinckii</name>
    <dbReference type="NCBI Taxonomy" id="170623"/>
    <lineage>
        <taxon>Bacteria</taxon>
        <taxon>Pseudomonadati</taxon>
        <taxon>Pseudomonadota</taxon>
        <taxon>Gammaproteobacteria</taxon>
        <taxon>Pseudomonadales</taxon>
        <taxon>Pseudomonadaceae</taxon>
        <taxon>Azotobacter</taxon>
    </lineage>
</organism>
<dbReference type="GO" id="GO:0046279">
    <property type="term" value="P:3,4-dihydroxybenzoate biosynthetic process"/>
    <property type="evidence" value="ECO:0007669"/>
    <property type="project" value="TreeGrafter"/>
</dbReference>
<accession>A0A1H6YN14</accession>
<protein>
    <recommendedName>
        <fullName evidence="4">3-dehydroquinate dehydratase</fullName>
        <shortName evidence="4">3-dehydroquinase</shortName>
        <ecNumber evidence="4">4.2.1.10</ecNumber>
    </recommendedName>
    <alternativeName>
        <fullName evidence="4">Type I DHQase</fullName>
    </alternativeName>
    <alternativeName>
        <fullName evidence="4">Type I dehydroquinase</fullName>
        <shortName evidence="4">DHQ1</shortName>
    </alternativeName>
</protein>
<dbReference type="InterPro" id="IPR018508">
    <property type="entry name" value="3-dehydroquinate_DH_AS"/>
</dbReference>
<evidence type="ECO:0000256" key="1">
    <source>
        <dbReference type="ARBA" id="ARBA00001864"/>
    </source>
</evidence>
<evidence type="ECO:0000259" key="6">
    <source>
        <dbReference type="Pfam" id="PF05048"/>
    </source>
</evidence>
<dbReference type="Proteomes" id="UP000199250">
    <property type="component" value="Unassembled WGS sequence"/>
</dbReference>
<dbReference type="AlphaFoldDB" id="A0A1H6YN14"/>
<comment type="catalytic activity">
    <reaction evidence="1 4">
        <text>3-dehydroquinate = 3-dehydroshikimate + H2O</text>
        <dbReference type="Rhea" id="RHEA:21096"/>
        <dbReference type="ChEBI" id="CHEBI:15377"/>
        <dbReference type="ChEBI" id="CHEBI:16630"/>
        <dbReference type="ChEBI" id="CHEBI:32364"/>
        <dbReference type="EC" id="4.2.1.10"/>
    </reaction>
</comment>
<comment type="pathway">
    <text evidence="4">Metabolic intermediate biosynthesis; chorismate biosynthesis; chorismate from D-erythrose 4-phosphate and phosphoenolpyruvate: step 3/7.</text>
</comment>
<dbReference type="GO" id="GO:0003855">
    <property type="term" value="F:3-dehydroquinate dehydratase activity"/>
    <property type="evidence" value="ECO:0007669"/>
    <property type="project" value="UniProtKB-UniRule"/>
</dbReference>
<dbReference type="PANTHER" id="PTHR43699">
    <property type="entry name" value="3-DEHYDROQUINATE DEHYDRATASE"/>
    <property type="match status" value="1"/>
</dbReference>
<dbReference type="HAMAP" id="MF_00214">
    <property type="entry name" value="AroD"/>
    <property type="match status" value="1"/>
</dbReference>
<dbReference type="STRING" id="170623.SAMN04244579_04227"/>
<evidence type="ECO:0000256" key="4">
    <source>
        <dbReference type="HAMAP-Rule" id="MF_00214"/>
    </source>
</evidence>
<feature type="active site" description="Proton donor/acceptor" evidence="4">
    <location>
        <position position="665"/>
    </location>
</feature>
<dbReference type="InterPro" id="IPR050146">
    <property type="entry name" value="Type-I_3-dehydroquinase"/>
</dbReference>
<feature type="binding site" evidence="4">
    <location>
        <position position="735"/>
    </location>
    <ligand>
        <name>3-dehydroquinate</name>
        <dbReference type="ChEBI" id="CHEBI:32364"/>
    </ligand>
</feature>
<dbReference type="PROSITE" id="PS01028">
    <property type="entry name" value="DEHYDROQUINASE_I"/>
    <property type="match status" value="1"/>
</dbReference>
<keyword evidence="4" id="KW-0057">Aromatic amino acid biosynthesis</keyword>
<feature type="binding site" evidence="4">
    <location>
        <position position="604"/>
    </location>
    <ligand>
        <name>3-dehydroquinate</name>
        <dbReference type="ChEBI" id="CHEBI:32364"/>
    </ligand>
</feature>
<feature type="chain" id="PRO_5011394612" description="3-dehydroquinate dehydratase" evidence="5">
    <location>
        <begin position="22"/>
        <end position="778"/>
    </location>
</feature>
<dbReference type="EMBL" id="FNYQ01000019">
    <property type="protein sequence ID" value="SEI73235.1"/>
    <property type="molecule type" value="Genomic_DNA"/>
</dbReference>
<dbReference type="InterPro" id="IPR006626">
    <property type="entry name" value="PbH1"/>
</dbReference>
<dbReference type="FunFam" id="3.20.20.70:FF:000047">
    <property type="entry name" value="3-dehydroquinate dehydratase"/>
    <property type="match status" value="1"/>
</dbReference>
<dbReference type="InterPro" id="IPR011050">
    <property type="entry name" value="Pectin_lyase_fold/virulence"/>
</dbReference>
<dbReference type="UniPathway" id="UPA00053">
    <property type="reaction ID" value="UER00086"/>
</dbReference>
<dbReference type="UniPathway" id="UPA00286"/>
<feature type="binding site" evidence="4">
    <location>
        <position position="758"/>
    </location>
    <ligand>
        <name>3-dehydroquinate</name>
        <dbReference type="ChEBI" id="CHEBI:32364"/>
    </ligand>
</feature>
<comment type="similarity">
    <text evidence="4">Belongs to the type-I 3-dehydroquinase family.</text>
</comment>
<sequence length="778" mass="83482">MRNPRFILVTLLVALPTLASAQPAIPEQPEVLRVDKYTDDGSEGTLRWAIERNNEKPGHYRIEIQAVGEAPYVIKPASPLPPLLGPVVLEGNLWQRTGEYIAIDGSDYVKGDGALACPGANPGEFGTNVRTTTQPGLILRDTHSVHISGLEVRNFCIGILINRASNNLIRDNRIVANKGGAGIMLTGDDGQGNPTSTTTNNNKVLRNQLIDNGDGLELTRGAAFNLIADNLFLSTPLNPEPSQGIEILWGNDNTVVRNRFENYSDGLQINWGKRNYLGANEFTGNSIGLNLSGESNIADGNLIHGNRIGIALRPEATLTATRLSANRIWNNSQDIRRCEAGGSCVEGQRTGAIVFGVPALEHADFVGSRGKGDNPNPGKRHKICAPGAVVDDCQPMPNRNQQPPLLTGIETQEGRRQLAGELRGEPNGNYRLEVFGNRAASGSEAEEYLGELYVPTDAQGLARFTFPVTDPSLQSFTATATTPDGATSELSSALIVSQTSRAGTVPTATVQQAESASALEPVRRIVLKNVVIGEGSPKTIVPTTAKTAATLLAQAERIGSNKDVDIAEFRIDYLDIALDGEALANLGPQVAKALNGKPMILTFRTKAEGGATAITDEAYGKLYSTLLKAGFADMLDLEMFRDEQVVRQIIAEAHQAGVAVVMSNHDFEKTPATEEIIARLRRQQDLGADVLKIAVMPHDADDVLRLLDATWQMRSRYTDRPLLTMSMGGAGAVSRLSGEVFGQAMTFGLIGQASAPGQIDVTELRSVLGTLHESVKAR</sequence>
<dbReference type="InterPro" id="IPR013785">
    <property type="entry name" value="Aldolase_TIM"/>
</dbReference>